<keyword evidence="1" id="KW-1133">Transmembrane helix</keyword>
<sequence>MLRRTIVSTDSIGSQTAMSTYINIIELAQFLPLVILALALAIVFKPMLRGIARAALLVVKPKLSKEERLQRRLMRDTMMFKRMLNSMEGSPSHVAELRAMACRA</sequence>
<accession>A0A6N9HDF5</accession>
<dbReference type="Proteomes" id="UP000448575">
    <property type="component" value="Unassembled WGS sequence"/>
</dbReference>
<reference evidence="2 3" key="1">
    <citation type="submission" date="2019-12" db="EMBL/GenBank/DDBJ databases">
        <title>Novel species isolated from a subtropical stream in China.</title>
        <authorList>
            <person name="Lu H."/>
        </authorList>
    </citation>
    <scope>NUCLEOTIDE SEQUENCE [LARGE SCALE GENOMIC DNA]</scope>
    <source>
        <strain evidence="2 3">DS3</strain>
    </source>
</reference>
<keyword evidence="3" id="KW-1185">Reference proteome</keyword>
<protein>
    <submittedName>
        <fullName evidence="2">Uncharacterized protein</fullName>
    </submittedName>
</protein>
<gene>
    <name evidence="2" type="ORF">GTP41_03620</name>
</gene>
<dbReference type="EMBL" id="WWCJ01000002">
    <property type="protein sequence ID" value="MYN01182.1"/>
    <property type="molecule type" value="Genomic_DNA"/>
</dbReference>
<proteinExistence type="predicted"/>
<dbReference type="AlphaFoldDB" id="A0A6N9HDF5"/>
<name>A0A6N9HDF5_9BURK</name>
<organism evidence="2 3">
    <name type="scientific">Pseudoduganella guangdongensis</name>
    <dbReference type="NCBI Taxonomy" id="2692179"/>
    <lineage>
        <taxon>Bacteria</taxon>
        <taxon>Pseudomonadati</taxon>
        <taxon>Pseudomonadota</taxon>
        <taxon>Betaproteobacteria</taxon>
        <taxon>Burkholderiales</taxon>
        <taxon>Oxalobacteraceae</taxon>
        <taxon>Telluria group</taxon>
        <taxon>Pseudoduganella</taxon>
    </lineage>
</organism>
<evidence type="ECO:0000256" key="1">
    <source>
        <dbReference type="SAM" id="Phobius"/>
    </source>
</evidence>
<evidence type="ECO:0000313" key="3">
    <source>
        <dbReference type="Proteomes" id="UP000448575"/>
    </source>
</evidence>
<keyword evidence="1" id="KW-0812">Transmembrane</keyword>
<evidence type="ECO:0000313" key="2">
    <source>
        <dbReference type="EMBL" id="MYN01182.1"/>
    </source>
</evidence>
<feature type="transmembrane region" description="Helical" evidence="1">
    <location>
        <begin position="20"/>
        <end position="44"/>
    </location>
</feature>
<keyword evidence="1" id="KW-0472">Membrane</keyword>
<comment type="caution">
    <text evidence="2">The sequence shown here is derived from an EMBL/GenBank/DDBJ whole genome shotgun (WGS) entry which is preliminary data.</text>
</comment>